<dbReference type="InterPro" id="IPR012675">
    <property type="entry name" value="Beta-grasp_dom_sf"/>
</dbReference>
<evidence type="ECO:0000313" key="8">
    <source>
        <dbReference type="Proteomes" id="UP000011134"/>
    </source>
</evidence>
<dbReference type="PANTHER" id="PTHR44379">
    <property type="entry name" value="OXIDOREDUCTASE WITH IRON-SULFUR SUBUNIT"/>
    <property type="match status" value="1"/>
</dbReference>
<dbReference type="GO" id="GO:0051537">
    <property type="term" value="F:2 iron, 2 sulfur cluster binding"/>
    <property type="evidence" value="ECO:0007669"/>
    <property type="project" value="UniProtKB-KW"/>
</dbReference>
<reference evidence="7 8" key="1">
    <citation type="submission" date="2012-12" db="EMBL/GenBank/DDBJ databases">
        <title>Genome Assembly of Photobacterium sp. AK15.</title>
        <authorList>
            <person name="Khatri I."/>
            <person name="Vaidya B."/>
            <person name="Srinivas T.N.R."/>
            <person name="Subramanian S."/>
            <person name="Pinnaka A."/>
        </authorList>
    </citation>
    <scope>NUCLEOTIDE SEQUENCE [LARGE SCALE GENOMIC DNA]</scope>
    <source>
        <strain evidence="7 8">AK15</strain>
    </source>
</reference>
<dbReference type="GO" id="GO:0016491">
    <property type="term" value="F:oxidoreductase activity"/>
    <property type="evidence" value="ECO:0007669"/>
    <property type="project" value="UniProtKB-KW"/>
</dbReference>
<dbReference type="PANTHER" id="PTHR44379:SF8">
    <property type="entry name" value="XANTHINE DEHYDROGENASE IRON-SULFUR-BINDING SUBUNIT XDHC-RELATED"/>
    <property type="match status" value="1"/>
</dbReference>
<keyword evidence="4" id="KW-0408">Iron</keyword>
<dbReference type="Pfam" id="PF01799">
    <property type="entry name" value="Fer2_2"/>
    <property type="match status" value="1"/>
</dbReference>
<evidence type="ECO:0000259" key="6">
    <source>
        <dbReference type="PROSITE" id="PS51085"/>
    </source>
</evidence>
<keyword evidence="1" id="KW-0001">2Fe-2S</keyword>
<organism evidence="7 8">
    <name type="scientific">Photobacterium marinum</name>
    <dbReference type="NCBI Taxonomy" id="1056511"/>
    <lineage>
        <taxon>Bacteria</taxon>
        <taxon>Pseudomonadati</taxon>
        <taxon>Pseudomonadota</taxon>
        <taxon>Gammaproteobacteria</taxon>
        <taxon>Vibrionales</taxon>
        <taxon>Vibrionaceae</taxon>
        <taxon>Photobacterium</taxon>
    </lineage>
</organism>
<evidence type="ECO:0000256" key="4">
    <source>
        <dbReference type="ARBA" id="ARBA00023004"/>
    </source>
</evidence>
<keyword evidence="3" id="KW-0560">Oxidoreductase</keyword>
<dbReference type="Gene3D" id="1.10.150.120">
    <property type="entry name" value="[2Fe-2S]-binding domain"/>
    <property type="match status" value="1"/>
</dbReference>
<evidence type="ECO:0000256" key="5">
    <source>
        <dbReference type="ARBA" id="ARBA00023014"/>
    </source>
</evidence>
<dbReference type="InterPro" id="IPR006058">
    <property type="entry name" value="2Fe2S_fd_BS"/>
</dbReference>
<evidence type="ECO:0000256" key="2">
    <source>
        <dbReference type="ARBA" id="ARBA00022723"/>
    </source>
</evidence>
<keyword evidence="8" id="KW-1185">Reference proteome</keyword>
<dbReference type="InterPro" id="IPR051452">
    <property type="entry name" value="Diverse_Oxidoreductases"/>
</dbReference>
<dbReference type="Proteomes" id="UP000011134">
    <property type="component" value="Unassembled WGS sequence"/>
</dbReference>
<dbReference type="EMBL" id="AMZO01000021">
    <property type="protein sequence ID" value="ELR64901.1"/>
    <property type="molecule type" value="Genomic_DNA"/>
</dbReference>
<dbReference type="Gene3D" id="3.10.20.30">
    <property type="match status" value="1"/>
</dbReference>
<protein>
    <submittedName>
        <fullName evidence="7">Xanthine dehydrogenase iron-sulfur subunit</fullName>
    </submittedName>
</protein>
<dbReference type="SUPFAM" id="SSF54292">
    <property type="entry name" value="2Fe-2S ferredoxin-like"/>
    <property type="match status" value="1"/>
</dbReference>
<name>L8J7W9_9GAMM</name>
<dbReference type="RefSeq" id="WP_007467031.1">
    <property type="nucleotide sequence ID" value="NZ_AMZO01000021.1"/>
</dbReference>
<evidence type="ECO:0000256" key="1">
    <source>
        <dbReference type="ARBA" id="ARBA00022714"/>
    </source>
</evidence>
<dbReference type="Pfam" id="PF00111">
    <property type="entry name" value="Fer2"/>
    <property type="match status" value="1"/>
</dbReference>
<keyword evidence="2" id="KW-0479">Metal-binding</keyword>
<feature type="domain" description="2Fe-2S ferredoxin-type" evidence="6">
    <location>
        <begin position="9"/>
        <end position="85"/>
    </location>
</feature>
<dbReference type="SUPFAM" id="SSF47741">
    <property type="entry name" value="CO dehydrogenase ISP C-domain like"/>
    <property type="match status" value="1"/>
</dbReference>
<dbReference type="GO" id="GO:0046872">
    <property type="term" value="F:metal ion binding"/>
    <property type="evidence" value="ECO:0007669"/>
    <property type="project" value="UniProtKB-KW"/>
</dbReference>
<dbReference type="InterPro" id="IPR036884">
    <property type="entry name" value="2Fe-2S-bd_dom_sf"/>
</dbReference>
<dbReference type="FunFam" id="3.10.20.30:FF:000020">
    <property type="entry name" value="Xanthine dehydrogenase iron-sulfur subunit"/>
    <property type="match status" value="1"/>
</dbReference>
<dbReference type="InterPro" id="IPR001041">
    <property type="entry name" value="2Fe-2S_ferredoxin-type"/>
</dbReference>
<dbReference type="InterPro" id="IPR002888">
    <property type="entry name" value="2Fe-2S-bd"/>
</dbReference>
<proteinExistence type="predicted"/>
<keyword evidence="5" id="KW-0411">Iron-sulfur</keyword>
<comment type="caution">
    <text evidence="7">The sequence shown here is derived from an EMBL/GenBank/DDBJ whole genome shotgun (WGS) entry which is preliminary data.</text>
</comment>
<evidence type="ECO:0000256" key="3">
    <source>
        <dbReference type="ARBA" id="ARBA00023002"/>
    </source>
</evidence>
<dbReference type="PATRIC" id="fig|1056511.3.peg.3067"/>
<dbReference type="InterPro" id="IPR036010">
    <property type="entry name" value="2Fe-2S_ferredoxin-like_sf"/>
</dbReference>
<gene>
    <name evidence="7" type="ORF">C942_01991</name>
</gene>
<dbReference type="PROSITE" id="PS51085">
    <property type="entry name" value="2FE2S_FER_2"/>
    <property type="match status" value="1"/>
</dbReference>
<dbReference type="PROSITE" id="PS00197">
    <property type="entry name" value="2FE2S_FER_1"/>
    <property type="match status" value="1"/>
</dbReference>
<sequence>MSLLATNLTPVALTVNGKAYQLQVDGNTRLLDLLRNDLGLTGTKEGCAVGECGACTVVMDGAAVCSCMILAAQCQLAEIVTIEGLKDDPLAQKLQQSFIERGGVQCGFCTPGVMMSTWALMKKQPNPSSEQIMDALEGNLCRCTGYQPILNAINAVIDDIAADIAS</sequence>
<evidence type="ECO:0000313" key="7">
    <source>
        <dbReference type="EMBL" id="ELR64901.1"/>
    </source>
</evidence>
<accession>L8J7W9</accession>
<dbReference type="AlphaFoldDB" id="L8J7W9"/>